<keyword evidence="3" id="KW-0997">Cell inner membrane</keyword>
<dbReference type="OrthoDB" id="9772674at2"/>
<comment type="subcellular location">
    <subcellularLocation>
        <location evidence="1">Cell inner membrane</location>
        <topology evidence="1">Multi-pass membrane protein</topology>
    </subcellularLocation>
</comment>
<evidence type="ECO:0000256" key="4">
    <source>
        <dbReference type="ARBA" id="ARBA00022692"/>
    </source>
</evidence>
<evidence type="ECO:0000313" key="9">
    <source>
        <dbReference type="EMBL" id="TDY60831.1"/>
    </source>
</evidence>
<accession>A0A4V3HGC9</accession>
<evidence type="ECO:0000256" key="7">
    <source>
        <dbReference type="SAM" id="Phobius"/>
    </source>
</evidence>
<protein>
    <submittedName>
        <fullName evidence="9">Tripartite ATP-independent transporter DctM subunit</fullName>
    </submittedName>
</protein>
<feature type="transmembrane region" description="Helical" evidence="7">
    <location>
        <begin position="170"/>
        <end position="191"/>
    </location>
</feature>
<keyword evidence="5 7" id="KW-1133">Transmembrane helix</keyword>
<keyword evidence="2" id="KW-1003">Cell membrane</keyword>
<feature type="transmembrane region" description="Helical" evidence="7">
    <location>
        <begin position="400"/>
        <end position="420"/>
    </location>
</feature>
<dbReference type="InterPro" id="IPR010656">
    <property type="entry name" value="DctM"/>
</dbReference>
<evidence type="ECO:0000256" key="1">
    <source>
        <dbReference type="ARBA" id="ARBA00004429"/>
    </source>
</evidence>
<dbReference type="AlphaFoldDB" id="A0A4V3HGC9"/>
<evidence type="ECO:0000256" key="3">
    <source>
        <dbReference type="ARBA" id="ARBA00022519"/>
    </source>
</evidence>
<feature type="transmembrane region" description="Helical" evidence="7">
    <location>
        <begin position="271"/>
        <end position="295"/>
    </location>
</feature>
<dbReference type="PIRSF" id="PIRSF006066">
    <property type="entry name" value="HI0050"/>
    <property type="match status" value="1"/>
</dbReference>
<dbReference type="Proteomes" id="UP000295066">
    <property type="component" value="Unassembled WGS sequence"/>
</dbReference>
<dbReference type="InterPro" id="IPR004681">
    <property type="entry name" value="TRAP_DctM"/>
</dbReference>
<feature type="domain" description="TRAP C4-dicarboxylate transport system permease DctM subunit" evidence="8">
    <location>
        <begin position="7"/>
        <end position="415"/>
    </location>
</feature>
<feature type="transmembrane region" description="Helical" evidence="7">
    <location>
        <begin position="315"/>
        <end position="343"/>
    </location>
</feature>
<dbReference type="EMBL" id="SORI01000007">
    <property type="protein sequence ID" value="TDY60831.1"/>
    <property type="molecule type" value="Genomic_DNA"/>
</dbReference>
<comment type="caution">
    <text evidence="9">The sequence shown here is derived from an EMBL/GenBank/DDBJ whole genome shotgun (WGS) entry which is preliminary data.</text>
</comment>
<sequence>MLLLMIGIMCFFLILGFPMIVPLALTPVIVAAVYFPLLDPMNLVQQMLVGVRPLSLVAVPMFIFAADVISTGQVARRLIDFVMAFFGHTRGGLAVTTTAACTFFGAVSGSTQATVVAIGGTMRPYLLRDRYDDSFSIALIINAAGIALLIPPSISMIIYGVVTGSSVGELFIAGIGPGLLVFLLFSLYCSFAARTMDIVRTPKVPLADRLKALKKAVIPIGFPLIILGGIYSGKFSPTEAAAVAVLYAVAVEVLVYRHIGWKDLYRISLSTGIVTAVVFILVAAGAAFSWLIGYARIPEMILPPLLGENPSMVRLLLIIAASYFIGCMFVDSIVVIMILAPIFHPIAMKLGIDPILIGVLVTMQAAIGAVTPPFGCNIFTAMAVFRRPYADVVRRITPFLALYILATLIVIFFPSLSLFLRDLAFR</sequence>
<dbReference type="GO" id="GO:0022857">
    <property type="term" value="F:transmembrane transporter activity"/>
    <property type="evidence" value="ECO:0007669"/>
    <property type="project" value="TreeGrafter"/>
</dbReference>
<dbReference type="RefSeq" id="WP_133957398.1">
    <property type="nucleotide sequence ID" value="NZ_SORI01000007.1"/>
</dbReference>
<feature type="transmembrane region" description="Helical" evidence="7">
    <location>
        <begin position="135"/>
        <end position="158"/>
    </location>
</feature>
<feature type="transmembrane region" description="Helical" evidence="7">
    <location>
        <begin position="212"/>
        <end position="234"/>
    </location>
</feature>
<keyword evidence="10" id="KW-1185">Reference proteome</keyword>
<feature type="transmembrane region" description="Helical" evidence="7">
    <location>
        <begin position="12"/>
        <end position="35"/>
    </location>
</feature>
<dbReference type="GO" id="GO:0005886">
    <property type="term" value="C:plasma membrane"/>
    <property type="evidence" value="ECO:0007669"/>
    <property type="project" value="UniProtKB-SubCell"/>
</dbReference>
<gene>
    <name evidence="9" type="ORF">C8D99_10738</name>
</gene>
<reference evidence="9 10" key="1">
    <citation type="submission" date="2019-03" db="EMBL/GenBank/DDBJ databases">
        <title>Genomic Encyclopedia of Type Strains, Phase IV (KMG-IV): sequencing the most valuable type-strain genomes for metagenomic binning, comparative biology and taxonomic classification.</title>
        <authorList>
            <person name="Goeker M."/>
        </authorList>
    </citation>
    <scope>NUCLEOTIDE SEQUENCE [LARGE SCALE GENOMIC DNA]</scope>
    <source>
        <strain evidence="9 10">DSM 25964</strain>
    </source>
</reference>
<evidence type="ECO:0000256" key="5">
    <source>
        <dbReference type="ARBA" id="ARBA00022989"/>
    </source>
</evidence>
<feature type="transmembrane region" description="Helical" evidence="7">
    <location>
        <begin position="47"/>
        <end position="69"/>
    </location>
</feature>
<evidence type="ECO:0000313" key="10">
    <source>
        <dbReference type="Proteomes" id="UP000295066"/>
    </source>
</evidence>
<name>A0A4V3HGC9_9BACT</name>
<organism evidence="9 10">
    <name type="scientific">Aminivibrio pyruvatiphilus</name>
    <dbReference type="NCBI Taxonomy" id="1005740"/>
    <lineage>
        <taxon>Bacteria</taxon>
        <taxon>Thermotogati</taxon>
        <taxon>Synergistota</taxon>
        <taxon>Synergistia</taxon>
        <taxon>Synergistales</taxon>
        <taxon>Aminobacteriaceae</taxon>
        <taxon>Aminivibrio</taxon>
    </lineage>
</organism>
<dbReference type="Pfam" id="PF06808">
    <property type="entry name" value="DctM"/>
    <property type="match status" value="1"/>
</dbReference>
<dbReference type="PANTHER" id="PTHR33362">
    <property type="entry name" value="SIALIC ACID TRAP TRANSPORTER PERMEASE PROTEIN SIAT-RELATED"/>
    <property type="match status" value="1"/>
</dbReference>
<dbReference type="NCBIfam" id="TIGR00786">
    <property type="entry name" value="dctM"/>
    <property type="match status" value="1"/>
</dbReference>
<keyword evidence="6 7" id="KW-0472">Membrane</keyword>
<dbReference type="PANTHER" id="PTHR33362:SF5">
    <property type="entry name" value="C4-DICARBOXYLATE TRAP TRANSPORTER LARGE PERMEASE PROTEIN DCTM"/>
    <property type="match status" value="1"/>
</dbReference>
<proteinExistence type="predicted"/>
<feature type="transmembrane region" description="Helical" evidence="7">
    <location>
        <begin position="355"/>
        <end position="380"/>
    </location>
</feature>
<evidence type="ECO:0000259" key="8">
    <source>
        <dbReference type="Pfam" id="PF06808"/>
    </source>
</evidence>
<keyword evidence="4 7" id="KW-0812">Transmembrane</keyword>
<evidence type="ECO:0000256" key="6">
    <source>
        <dbReference type="ARBA" id="ARBA00023136"/>
    </source>
</evidence>
<evidence type="ECO:0000256" key="2">
    <source>
        <dbReference type="ARBA" id="ARBA00022475"/>
    </source>
</evidence>
<feature type="transmembrane region" description="Helical" evidence="7">
    <location>
        <begin position="240"/>
        <end position="259"/>
    </location>
</feature>